<dbReference type="GO" id="GO:0003677">
    <property type="term" value="F:DNA binding"/>
    <property type="evidence" value="ECO:0007669"/>
    <property type="project" value="UniProtKB-KW"/>
</dbReference>
<dbReference type="Pfam" id="PF08281">
    <property type="entry name" value="Sigma70_r4_2"/>
    <property type="match status" value="1"/>
</dbReference>
<evidence type="ECO:0000313" key="12">
    <source>
        <dbReference type="Proteomes" id="UP000063699"/>
    </source>
</evidence>
<dbReference type="InterPro" id="IPR037401">
    <property type="entry name" value="SnoaL-like"/>
</dbReference>
<sequence>MSTEVISPTSAGCLPDEFGRLRNGLVAHCYQMTGSYQDAEDVVQETYLRAMRGMEGFEARSSLKTWLYRIATNTCITALNHRSRRVLPAGLGPPASDPGAHVFDDESVAWLEPLPDVTLDQRDRDPGEVVVMRESVRLALIAALQYLPVRQRAAFLLREVLSWSAAEIAETLGISVPAVKSLLQRARKRLDELDLPAQRLAPPDLELERTLLDRYIAAFEAGDATAIRAVIHDDFSLEAVPHPVWFQGLHVCLPFLERRVFAAPGRAIRLLPTRANGQPAAASYRPDASGTFRAEGLWVLTIFDGRFSRAIKFHDPALVTAAGLPAQITP</sequence>
<dbReference type="PANTHER" id="PTHR43133">
    <property type="entry name" value="RNA POLYMERASE ECF-TYPE SIGMA FACTO"/>
    <property type="match status" value="1"/>
</dbReference>
<feature type="domain" description="SnoaL-like" evidence="10">
    <location>
        <begin position="213"/>
        <end position="309"/>
    </location>
</feature>
<dbReference type="RefSeq" id="WP_054290223.1">
    <property type="nucleotide sequence ID" value="NZ_CP012752.1"/>
</dbReference>
<evidence type="ECO:0000256" key="5">
    <source>
        <dbReference type="ARBA" id="ARBA00023125"/>
    </source>
</evidence>
<dbReference type="GO" id="GO:0016987">
    <property type="term" value="F:sigma factor activity"/>
    <property type="evidence" value="ECO:0007669"/>
    <property type="project" value="UniProtKB-KW"/>
</dbReference>
<keyword evidence="4 7" id="KW-0731">Sigma factor</keyword>
<dbReference type="InterPro" id="IPR000838">
    <property type="entry name" value="RNA_pol_sigma70_ECF_CS"/>
</dbReference>
<dbReference type="Proteomes" id="UP000063699">
    <property type="component" value="Chromosome"/>
</dbReference>
<dbReference type="Pfam" id="PF12680">
    <property type="entry name" value="SnoaL_2"/>
    <property type="match status" value="1"/>
</dbReference>
<comment type="subunit">
    <text evidence="2">Interacts transiently with the RNA polymerase catalytic core formed by RpoA, RpoB, RpoC and RpoZ (2 alpha, 1 beta, 1 beta' and 1 omega subunit) to form the RNA polymerase holoenzyme that can initiate transcription.</text>
</comment>
<dbReference type="GO" id="GO:0006950">
    <property type="term" value="P:response to stress"/>
    <property type="evidence" value="ECO:0007669"/>
    <property type="project" value="UniProtKB-ARBA"/>
</dbReference>
<proteinExistence type="inferred from homology"/>
<dbReference type="InterPro" id="IPR014284">
    <property type="entry name" value="RNA_pol_sigma-70_dom"/>
</dbReference>
<dbReference type="InterPro" id="IPR039425">
    <property type="entry name" value="RNA_pol_sigma-70-like"/>
</dbReference>
<dbReference type="Pfam" id="PF04542">
    <property type="entry name" value="Sigma70_r2"/>
    <property type="match status" value="1"/>
</dbReference>
<dbReference type="Gene3D" id="1.10.1740.10">
    <property type="match status" value="1"/>
</dbReference>
<dbReference type="SUPFAM" id="SSF88946">
    <property type="entry name" value="Sigma2 domain of RNA polymerase sigma factors"/>
    <property type="match status" value="1"/>
</dbReference>
<feature type="domain" description="RNA polymerase sigma factor 70 region 4 type 2" evidence="9">
    <location>
        <begin position="138"/>
        <end position="190"/>
    </location>
</feature>
<keyword evidence="12" id="KW-1185">Reference proteome</keyword>
<dbReference type="Gene3D" id="1.10.10.10">
    <property type="entry name" value="Winged helix-like DNA-binding domain superfamily/Winged helix DNA-binding domain"/>
    <property type="match status" value="1"/>
</dbReference>
<dbReference type="AlphaFoldDB" id="A0A0N9I0X2"/>
<evidence type="ECO:0000259" key="10">
    <source>
        <dbReference type="Pfam" id="PF12680"/>
    </source>
</evidence>
<accession>A0A0N9I0X2</accession>
<evidence type="ECO:0000256" key="3">
    <source>
        <dbReference type="ARBA" id="ARBA00023015"/>
    </source>
</evidence>
<comment type="similarity">
    <text evidence="1 7">Belongs to the sigma-70 factor family. ECF subfamily.</text>
</comment>
<dbReference type="NCBIfam" id="TIGR02960">
    <property type="entry name" value="SigX5"/>
    <property type="match status" value="1"/>
</dbReference>
<dbReference type="NCBIfam" id="TIGR02937">
    <property type="entry name" value="sigma70-ECF"/>
    <property type="match status" value="1"/>
</dbReference>
<keyword evidence="6 7" id="KW-0804">Transcription</keyword>
<dbReference type="PANTHER" id="PTHR43133:SF65">
    <property type="entry name" value="ECF RNA POLYMERASE SIGMA FACTOR SIGG"/>
    <property type="match status" value="1"/>
</dbReference>
<dbReference type="SUPFAM" id="SSF88659">
    <property type="entry name" value="Sigma3 and sigma4 domains of RNA polymerase sigma factors"/>
    <property type="match status" value="1"/>
</dbReference>
<dbReference type="InterPro" id="IPR014305">
    <property type="entry name" value="RNA_pol_sigma-G_actinobac"/>
</dbReference>
<dbReference type="GO" id="GO:0006352">
    <property type="term" value="P:DNA-templated transcription initiation"/>
    <property type="evidence" value="ECO:0007669"/>
    <property type="project" value="InterPro"/>
</dbReference>
<evidence type="ECO:0000259" key="8">
    <source>
        <dbReference type="Pfam" id="PF04542"/>
    </source>
</evidence>
<evidence type="ECO:0000256" key="1">
    <source>
        <dbReference type="ARBA" id="ARBA00010641"/>
    </source>
</evidence>
<dbReference type="NCBIfam" id="NF006089">
    <property type="entry name" value="PRK08241.1"/>
    <property type="match status" value="1"/>
</dbReference>
<dbReference type="KEGG" id="kphy:AOZ06_16620"/>
<dbReference type="InterPro" id="IPR007627">
    <property type="entry name" value="RNA_pol_sigma70_r2"/>
</dbReference>
<evidence type="ECO:0000256" key="2">
    <source>
        <dbReference type="ARBA" id="ARBA00011344"/>
    </source>
</evidence>
<evidence type="ECO:0000256" key="6">
    <source>
        <dbReference type="ARBA" id="ARBA00023163"/>
    </source>
</evidence>
<dbReference type="SUPFAM" id="SSF54427">
    <property type="entry name" value="NTF2-like"/>
    <property type="match status" value="1"/>
</dbReference>
<organism evidence="11 12">
    <name type="scientific">Kibdelosporangium phytohabitans</name>
    <dbReference type="NCBI Taxonomy" id="860235"/>
    <lineage>
        <taxon>Bacteria</taxon>
        <taxon>Bacillati</taxon>
        <taxon>Actinomycetota</taxon>
        <taxon>Actinomycetes</taxon>
        <taxon>Pseudonocardiales</taxon>
        <taxon>Pseudonocardiaceae</taxon>
        <taxon>Kibdelosporangium</taxon>
    </lineage>
</organism>
<keyword evidence="5 7" id="KW-0238">DNA-binding</keyword>
<protein>
    <recommendedName>
        <fullName evidence="7">RNA polymerase sigma factor</fullName>
    </recommendedName>
</protein>
<dbReference type="InterPro" id="IPR036388">
    <property type="entry name" value="WH-like_DNA-bd_sf"/>
</dbReference>
<evidence type="ECO:0000256" key="4">
    <source>
        <dbReference type="ARBA" id="ARBA00023082"/>
    </source>
</evidence>
<feature type="domain" description="RNA polymerase sigma-70 region 2" evidence="8">
    <location>
        <begin position="20"/>
        <end position="84"/>
    </location>
</feature>
<dbReference type="InterPro" id="IPR013325">
    <property type="entry name" value="RNA_pol_sigma_r2"/>
</dbReference>
<dbReference type="PROSITE" id="PS01063">
    <property type="entry name" value="SIGMA70_ECF"/>
    <property type="match status" value="1"/>
</dbReference>
<name>A0A0N9I0X2_9PSEU</name>
<dbReference type="CDD" id="cd06171">
    <property type="entry name" value="Sigma70_r4"/>
    <property type="match status" value="1"/>
</dbReference>
<keyword evidence="3 7" id="KW-0805">Transcription regulation</keyword>
<evidence type="ECO:0000256" key="7">
    <source>
        <dbReference type="RuleBase" id="RU000716"/>
    </source>
</evidence>
<dbReference type="STRING" id="860235.AOZ06_16620"/>
<dbReference type="InterPro" id="IPR013249">
    <property type="entry name" value="RNA_pol_sigma70_r4_t2"/>
</dbReference>
<evidence type="ECO:0000259" key="9">
    <source>
        <dbReference type="Pfam" id="PF08281"/>
    </source>
</evidence>
<dbReference type="EMBL" id="CP012752">
    <property type="protein sequence ID" value="ALG08316.1"/>
    <property type="molecule type" value="Genomic_DNA"/>
</dbReference>
<gene>
    <name evidence="11" type="ORF">AOZ06_16620</name>
</gene>
<dbReference type="InterPro" id="IPR013324">
    <property type="entry name" value="RNA_pol_sigma_r3/r4-like"/>
</dbReference>
<dbReference type="Gene3D" id="3.10.450.50">
    <property type="match status" value="1"/>
</dbReference>
<evidence type="ECO:0000313" key="11">
    <source>
        <dbReference type="EMBL" id="ALG08316.1"/>
    </source>
</evidence>
<dbReference type="InterPro" id="IPR032710">
    <property type="entry name" value="NTF2-like_dom_sf"/>
</dbReference>
<reference evidence="11 12" key="1">
    <citation type="submission" date="2015-07" db="EMBL/GenBank/DDBJ databases">
        <title>Genome sequencing of Kibdelosporangium phytohabitans.</title>
        <authorList>
            <person name="Qin S."/>
            <person name="Xing K."/>
        </authorList>
    </citation>
    <scope>NUCLEOTIDE SEQUENCE [LARGE SCALE GENOMIC DNA]</scope>
    <source>
        <strain evidence="11 12">KLBMP1111</strain>
    </source>
</reference>